<comment type="catalytic activity">
    <reaction evidence="1">
        <text>ATP + protein L-histidine = ADP + protein N-phospho-L-histidine.</text>
        <dbReference type="EC" id="2.7.13.3"/>
    </reaction>
</comment>
<feature type="transmembrane region" description="Helical" evidence="10">
    <location>
        <begin position="320"/>
        <end position="340"/>
    </location>
</feature>
<dbReference type="Pfam" id="PF02518">
    <property type="entry name" value="HATPase_c"/>
    <property type="match status" value="1"/>
</dbReference>
<dbReference type="PATRIC" id="fig|188932.3.peg.4543"/>
<dbReference type="Gene3D" id="1.10.287.130">
    <property type="match status" value="1"/>
</dbReference>
<keyword evidence="5" id="KW-0808">Transferase</keyword>
<feature type="domain" description="HAMP" evidence="12">
    <location>
        <begin position="958"/>
        <end position="1010"/>
    </location>
</feature>
<dbReference type="InterPro" id="IPR004358">
    <property type="entry name" value="Sig_transdc_His_kin-like_C"/>
</dbReference>
<feature type="transmembrane region" description="Helical" evidence="10">
    <location>
        <begin position="403"/>
        <end position="436"/>
    </location>
</feature>
<dbReference type="InterPro" id="IPR003594">
    <property type="entry name" value="HATPase_dom"/>
</dbReference>
<dbReference type="InterPro" id="IPR036097">
    <property type="entry name" value="HisK_dim/P_sf"/>
</dbReference>
<evidence type="ECO:0000256" key="10">
    <source>
        <dbReference type="SAM" id="Phobius"/>
    </source>
</evidence>
<evidence type="ECO:0000313" key="14">
    <source>
        <dbReference type="Proteomes" id="UP000071561"/>
    </source>
</evidence>
<keyword evidence="9" id="KW-0902">Two-component regulatory system</keyword>
<feature type="transmembrane region" description="Helical" evidence="10">
    <location>
        <begin position="448"/>
        <end position="468"/>
    </location>
</feature>
<dbReference type="EMBL" id="CP014504">
    <property type="protein sequence ID" value="AMQ01226.1"/>
    <property type="molecule type" value="Genomic_DNA"/>
</dbReference>
<evidence type="ECO:0000256" key="8">
    <source>
        <dbReference type="ARBA" id="ARBA00022840"/>
    </source>
</evidence>
<comment type="subcellular location">
    <subcellularLocation>
        <location evidence="2">Membrane</location>
    </subcellularLocation>
</comment>
<dbReference type="SMART" id="SM00387">
    <property type="entry name" value="HATPase_c"/>
    <property type="match status" value="1"/>
</dbReference>
<dbReference type="PRINTS" id="PR00344">
    <property type="entry name" value="BCTRLSENSOR"/>
</dbReference>
<accession>A0A127VIR6</accession>
<dbReference type="GO" id="GO:0016020">
    <property type="term" value="C:membrane"/>
    <property type="evidence" value="ECO:0007669"/>
    <property type="project" value="UniProtKB-SubCell"/>
</dbReference>
<dbReference type="Proteomes" id="UP000071561">
    <property type="component" value="Chromosome"/>
</dbReference>
<keyword evidence="10" id="KW-0472">Membrane</keyword>
<evidence type="ECO:0000256" key="2">
    <source>
        <dbReference type="ARBA" id="ARBA00004370"/>
    </source>
</evidence>
<feature type="transmembrane region" description="Helical" evidence="10">
    <location>
        <begin position="712"/>
        <end position="736"/>
    </location>
</feature>
<feature type="transmembrane region" description="Helical" evidence="10">
    <location>
        <begin position="766"/>
        <end position="789"/>
    </location>
</feature>
<evidence type="ECO:0000256" key="4">
    <source>
        <dbReference type="ARBA" id="ARBA00022553"/>
    </source>
</evidence>
<dbReference type="Gene3D" id="3.30.565.10">
    <property type="entry name" value="Histidine kinase-like ATPase, C-terminal domain"/>
    <property type="match status" value="1"/>
</dbReference>
<proteinExistence type="predicted"/>
<evidence type="ECO:0000313" key="13">
    <source>
        <dbReference type="EMBL" id="AMQ01226.1"/>
    </source>
</evidence>
<dbReference type="KEGG" id="pcm:AY601_4383"/>
<dbReference type="SMART" id="SM00388">
    <property type="entry name" value="HisKA"/>
    <property type="match status" value="1"/>
</dbReference>
<name>A0A127VIR6_9SPHI</name>
<keyword evidence="8" id="KW-0067">ATP-binding</keyword>
<keyword evidence="10" id="KW-1133">Transmembrane helix</keyword>
<keyword evidence="4" id="KW-0597">Phosphoprotein</keyword>
<evidence type="ECO:0000256" key="6">
    <source>
        <dbReference type="ARBA" id="ARBA00022741"/>
    </source>
</evidence>
<sequence length="1242" mass="142811">MNIGGKIRFLLLILGICCIATALSLKHSITEKDLLQHEAGKLQENLALNEQTVYDFLADAQQLERAKQFHLNETFALNYISSFGAKGINILTYDHSVLKFWSSYKAIPPNLNKVKEGSSFLQLANGWYEAIKKTEGSYTLIFLIDVKDQFSIQNRYLKNGIVKELSSSNSLALASFMDEQVNGIMNLDGKLLFEVKLKPNYTESVYSTIQIWLWIVGLFSFALFVNSFCSRLAKRGYLIPATLLLIAFFLGVRVTDLEYGWYNHQFSLEIFSPAIYAESFFLPSLGDFLLNVLSITWVVLFMFTYKDAYKLPQWMIRSKVAGVFFHVLLLLLFSGIAFLMNEVFFGLIYNSKINFDITNIINLSWLSWVCIIILCLVWFNVYLLANICIELTRQLNVSNKERLILFLTMFALYFVYMLCTDFTAFFIAYALFLFIISYNSYIQKNKFSIGVFAAVFFCLAFVSSIKYLKFNDIKERSNRYVIAQKLQSSDDPKVINSIESLGNGISNDLFITDYFKSPGSNRHLALQNYIIKTFLDGYLAPFEYNFYEFNATDSTLAVREDRSLQHYQNLVKSGSVKISNFFYRLNDTFGYQNYFGIIPIFDDNHILGTLVIELKSQQYNYNSQFPEILIDGKLKNDEDYSNYSFAFYNNNKLIKQAGKYTYKIANTEFKGVYGEPVIMNEPKLGYSHLIYSASNSKIIVISKEKVNYIVRLAALSFFFLMFIIFSAALYMLIWLLKNIDKSWGGWFNINRSLMINANKILYKTRIQLSIVLSVVATLLIVGWSTFFYIRDEYRKQQEDFIREKIRKVQLSYEKQIFSTGIPEATDMAVINFNQFADINSAYLNLFDTDGNLLFTSLPKMYDYGIIGTKMEPKAYIYLKQVQRSEYSNPQETIGEFKYSSAYAPIRNAQNQTVAYIGLPYYGNEADYQSKIGLFINTLINIYALVFVAIGILAVFLANQITSPLTFIQESIRKTKLGQKNQPIIWSRHDEIGSLIKEYNKMIAALEESAVKLAKSERESAWREMAKQVAHEIKNPLTPLKLGVQLLEKSWKEKDPNFEQKFERFYRSFVEQIDSLATIASEFSNFAKMPDTKLENLKLIPIIEQTRDVFVNTKNVEIYISNLTNKEVLIQGDKDQMLRSFNNLMKNAIEAANMKEKCMIFIKITNDQHYVWVDVEDNGKGIDLDLQPKIFVPNFTTKSSGTGLGLAFVKQAVENAGGTIDFKSVTDTGTTFYLSFPLVQVQA</sequence>
<dbReference type="InterPro" id="IPR036890">
    <property type="entry name" value="HATPase_C_sf"/>
</dbReference>
<feature type="transmembrane region" description="Helical" evidence="10">
    <location>
        <begin position="288"/>
        <end position="308"/>
    </location>
</feature>
<dbReference type="PROSITE" id="PS50109">
    <property type="entry name" value="HIS_KIN"/>
    <property type="match status" value="1"/>
</dbReference>
<evidence type="ECO:0000256" key="7">
    <source>
        <dbReference type="ARBA" id="ARBA00022777"/>
    </source>
</evidence>
<dbReference type="GO" id="GO:0000155">
    <property type="term" value="F:phosphorelay sensor kinase activity"/>
    <property type="evidence" value="ECO:0007669"/>
    <property type="project" value="InterPro"/>
</dbReference>
<keyword evidence="14" id="KW-1185">Reference proteome</keyword>
<evidence type="ECO:0000259" key="12">
    <source>
        <dbReference type="PROSITE" id="PS50885"/>
    </source>
</evidence>
<evidence type="ECO:0000256" key="5">
    <source>
        <dbReference type="ARBA" id="ARBA00022679"/>
    </source>
</evidence>
<reference evidence="13 14" key="1">
    <citation type="submission" date="2016-03" db="EMBL/GenBank/DDBJ databases">
        <title>Complete genome sequence of Pedobacter cryoconitis PAMC 27485.</title>
        <authorList>
            <person name="Lee J."/>
            <person name="Kim O.-S."/>
        </authorList>
    </citation>
    <scope>NUCLEOTIDE SEQUENCE [LARGE SCALE GENOMIC DNA]</scope>
    <source>
        <strain evidence="13 14">PAMC 27485</strain>
    </source>
</reference>
<dbReference type="SUPFAM" id="SSF47384">
    <property type="entry name" value="Homodimeric domain of signal transducing histidine kinase"/>
    <property type="match status" value="1"/>
</dbReference>
<dbReference type="InterPro" id="IPR003660">
    <property type="entry name" value="HAMP_dom"/>
</dbReference>
<evidence type="ECO:0000256" key="3">
    <source>
        <dbReference type="ARBA" id="ARBA00012438"/>
    </source>
</evidence>
<feature type="transmembrane region" description="Helical" evidence="10">
    <location>
        <begin position="211"/>
        <end position="229"/>
    </location>
</feature>
<dbReference type="GO" id="GO:0005524">
    <property type="term" value="F:ATP binding"/>
    <property type="evidence" value="ECO:0007669"/>
    <property type="project" value="UniProtKB-KW"/>
</dbReference>
<feature type="transmembrane region" description="Helical" evidence="10">
    <location>
        <begin position="933"/>
        <end position="957"/>
    </location>
</feature>
<keyword evidence="6" id="KW-0547">Nucleotide-binding</keyword>
<protein>
    <recommendedName>
        <fullName evidence="3">histidine kinase</fullName>
        <ecNumber evidence="3">2.7.13.3</ecNumber>
    </recommendedName>
</protein>
<dbReference type="EC" id="2.7.13.3" evidence="3"/>
<organism evidence="13 14">
    <name type="scientific">Pedobacter cryoconitis</name>
    <dbReference type="NCBI Taxonomy" id="188932"/>
    <lineage>
        <taxon>Bacteria</taxon>
        <taxon>Pseudomonadati</taxon>
        <taxon>Bacteroidota</taxon>
        <taxon>Sphingobacteriia</taxon>
        <taxon>Sphingobacteriales</taxon>
        <taxon>Sphingobacteriaceae</taxon>
        <taxon>Pedobacter</taxon>
    </lineage>
</organism>
<dbReference type="Pfam" id="PF00512">
    <property type="entry name" value="HisKA"/>
    <property type="match status" value="1"/>
</dbReference>
<dbReference type="PROSITE" id="PS50885">
    <property type="entry name" value="HAMP"/>
    <property type="match status" value="1"/>
</dbReference>
<dbReference type="Gene3D" id="6.10.340.10">
    <property type="match status" value="1"/>
</dbReference>
<evidence type="ECO:0000256" key="1">
    <source>
        <dbReference type="ARBA" id="ARBA00000085"/>
    </source>
</evidence>
<dbReference type="AlphaFoldDB" id="A0A127VIR6"/>
<feature type="transmembrane region" description="Helical" evidence="10">
    <location>
        <begin position="236"/>
        <end position="254"/>
    </location>
</feature>
<dbReference type="CDD" id="cd00082">
    <property type="entry name" value="HisKA"/>
    <property type="match status" value="1"/>
</dbReference>
<dbReference type="InterPro" id="IPR003661">
    <property type="entry name" value="HisK_dim/P_dom"/>
</dbReference>
<dbReference type="SUPFAM" id="SSF55874">
    <property type="entry name" value="ATPase domain of HSP90 chaperone/DNA topoisomerase II/histidine kinase"/>
    <property type="match status" value="1"/>
</dbReference>
<dbReference type="PANTHER" id="PTHR43065">
    <property type="entry name" value="SENSOR HISTIDINE KINASE"/>
    <property type="match status" value="1"/>
</dbReference>
<evidence type="ECO:0000259" key="11">
    <source>
        <dbReference type="PROSITE" id="PS50109"/>
    </source>
</evidence>
<keyword evidence="7" id="KW-0418">Kinase</keyword>
<evidence type="ECO:0000256" key="9">
    <source>
        <dbReference type="ARBA" id="ARBA00023012"/>
    </source>
</evidence>
<feature type="transmembrane region" description="Helical" evidence="10">
    <location>
        <begin position="360"/>
        <end position="383"/>
    </location>
</feature>
<keyword evidence="10" id="KW-0812">Transmembrane</keyword>
<dbReference type="InterPro" id="IPR005467">
    <property type="entry name" value="His_kinase_dom"/>
</dbReference>
<gene>
    <name evidence="13" type="ORF">AY601_4383</name>
</gene>
<dbReference type="PANTHER" id="PTHR43065:SF46">
    <property type="entry name" value="C4-DICARBOXYLATE TRANSPORT SENSOR PROTEIN DCTB"/>
    <property type="match status" value="1"/>
</dbReference>
<feature type="domain" description="Histidine kinase" evidence="11">
    <location>
        <begin position="1027"/>
        <end position="1239"/>
    </location>
</feature>